<evidence type="ECO:0000313" key="3">
    <source>
        <dbReference type="Proteomes" id="UP000199072"/>
    </source>
</evidence>
<dbReference type="OrthoDB" id="877719at2"/>
<reference evidence="2 3" key="1">
    <citation type="submission" date="2016-10" db="EMBL/GenBank/DDBJ databases">
        <authorList>
            <person name="de Groot N.N."/>
        </authorList>
    </citation>
    <scope>NUCLEOTIDE SEQUENCE [LARGE SCALE GENOMIC DNA]</scope>
    <source>
        <strain evidence="2 3">47C3B</strain>
    </source>
</reference>
<dbReference type="RefSeq" id="WP_091150494.1">
    <property type="nucleotide sequence ID" value="NZ_FNAI01000007.1"/>
</dbReference>
<dbReference type="STRING" id="1391627.SAMN05216464_107144"/>
<keyword evidence="3" id="KW-1185">Reference proteome</keyword>
<evidence type="ECO:0000313" key="2">
    <source>
        <dbReference type="EMBL" id="SDE55424.1"/>
    </source>
</evidence>
<feature type="chain" id="PRO_5011443582" description="GLPGLI family protein" evidence="1">
    <location>
        <begin position="22"/>
        <end position="260"/>
    </location>
</feature>
<dbReference type="AlphaFoldDB" id="A0A1G7DVB4"/>
<gene>
    <name evidence="2" type="ORF">SAMN05216464_107144</name>
</gene>
<dbReference type="Proteomes" id="UP000199072">
    <property type="component" value="Unassembled WGS sequence"/>
</dbReference>
<sequence>MKTFTLIVVFCCCLFSASVFAQNSPQAIEGDLLRIFKKVNYYGAHKKEWKAIDSLQKMNRMFAFKLKYYTTKYPFTITQNFTELIKERLVIASSADGLFRTYSWDTRLGTTGYSFSNVVQYKVKGQTTALLKIDSADKKAAPSFWYSKVYTFAANGKTYYMATFNTIYSAARAAQGLRIFVIENGKLVTNPPLIKTPSGVYSQLHYDYNFPSIADWTSFPTINFDKATKTLSTPLVDYSGKMTRKFITYKFNGRFFEKMK</sequence>
<dbReference type="EMBL" id="FNAI01000007">
    <property type="protein sequence ID" value="SDE55424.1"/>
    <property type="molecule type" value="Genomic_DNA"/>
</dbReference>
<evidence type="ECO:0000256" key="1">
    <source>
        <dbReference type="SAM" id="SignalP"/>
    </source>
</evidence>
<proteinExistence type="predicted"/>
<name>A0A1G7DVB4_9SPHI</name>
<protein>
    <recommendedName>
        <fullName evidence="4">GLPGLI family protein</fullName>
    </recommendedName>
</protein>
<evidence type="ECO:0008006" key="4">
    <source>
        <dbReference type="Google" id="ProtNLM"/>
    </source>
</evidence>
<accession>A0A1G7DVB4</accession>
<organism evidence="2 3">
    <name type="scientific">Mucilaginibacter pineti</name>
    <dbReference type="NCBI Taxonomy" id="1391627"/>
    <lineage>
        <taxon>Bacteria</taxon>
        <taxon>Pseudomonadati</taxon>
        <taxon>Bacteroidota</taxon>
        <taxon>Sphingobacteriia</taxon>
        <taxon>Sphingobacteriales</taxon>
        <taxon>Sphingobacteriaceae</taxon>
        <taxon>Mucilaginibacter</taxon>
    </lineage>
</organism>
<feature type="signal peptide" evidence="1">
    <location>
        <begin position="1"/>
        <end position="21"/>
    </location>
</feature>
<keyword evidence="1" id="KW-0732">Signal</keyword>